<keyword evidence="11" id="KW-1185">Reference proteome</keyword>
<evidence type="ECO:0000256" key="6">
    <source>
        <dbReference type="ARBA" id="ARBA00023180"/>
    </source>
</evidence>
<protein>
    <submittedName>
        <fullName evidence="10">Fibropellin-1</fullName>
    </submittedName>
</protein>
<evidence type="ECO:0000256" key="3">
    <source>
        <dbReference type="ARBA" id="ARBA00022525"/>
    </source>
</evidence>
<comment type="subcellular location">
    <subcellularLocation>
        <location evidence="1">Secreted</location>
    </subcellularLocation>
</comment>
<keyword evidence="6" id="KW-0325">Glycoprotein</keyword>
<evidence type="ECO:0000313" key="10">
    <source>
        <dbReference type="EMBL" id="KAK2569744.1"/>
    </source>
</evidence>
<evidence type="ECO:0000256" key="4">
    <source>
        <dbReference type="ARBA" id="ARBA00022729"/>
    </source>
</evidence>
<feature type="signal peptide" evidence="9">
    <location>
        <begin position="1"/>
        <end position="25"/>
    </location>
</feature>
<comment type="similarity">
    <text evidence="2">Belongs to the avidin/streptavidin family.</text>
</comment>
<keyword evidence="5 8" id="KW-1015">Disulfide bond</keyword>
<evidence type="ECO:0000313" key="11">
    <source>
        <dbReference type="Proteomes" id="UP001249851"/>
    </source>
</evidence>
<keyword evidence="4 9" id="KW-0732">Signal</keyword>
<dbReference type="EMBL" id="JARQWQ010000009">
    <property type="protein sequence ID" value="KAK2569744.1"/>
    <property type="molecule type" value="Genomic_DNA"/>
</dbReference>
<evidence type="ECO:0000256" key="8">
    <source>
        <dbReference type="PIRSR" id="PIRSR605468-51"/>
    </source>
</evidence>
<name>A0AAD9QYA4_ACRCE</name>
<gene>
    <name evidence="10" type="ORF">P5673_005582</name>
</gene>
<feature type="disulfide bond" evidence="8">
    <location>
        <begin position="199"/>
        <end position="276"/>
    </location>
</feature>
<dbReference type="InterPro" id="IPR036896">
    <property type="entry name" value="Avidin-like_sf"/>
</dbReference>
<comment type="caution">
    <text evidence="10">The sequence shown here is derived from an EMBL/GenBank/DDBJ whole genome shotgun (WGS) entry which is preliminary data.</text>
</comment>
<feature type="chain" id="PRO_5041923665" evidence="9">
    <location>
        <begin position="26"/>
        <end position="369"/>
    </location>
</feature>
<sequence>MVMMSVMDHLFLGLLGLSFILIVDGKNCEALDGKWYNQLGSELYLKHGSDGMLLGEYRTAQERFNGSAGSSHSIVVAFALEVVVKEIHQPLVGHRTAPYDHPGTSFAFSVVWRNGSSTTIWTGQCLVCSDGHETLLTSWLLRSKVNTCIDKWKSTMIGRDTFTRFEQRPGPQKPGDTSTDTSRVIDAVIKNWGSDDKPCNLNGNWYNSLGSEMILTQRDGIIEGEYRTAVERTSGAAGSSHSKVLGIGQLGDSASTFAFFVAWRNGASVTGWVGQCHICGENQTEIIESTWLLRSQIKDCSQNWRSTYFSEDSFTREEQSPGPRKKDDTHVPLVRGEEEKPVVCGGCNKMNSLILLTMSGLISLPLLFY</sequence>
<dbReference type="Proteomes" id="UP001249851">
    <property type="component" value="Unassembled WGS sequence"/>
</dbReference>
<dbReference type="GO" id="GO:0005576">
    <property type="term" value="C:extracellular region"/>
    <property type="evidence" value="ECO:0007669"/>
    <property type="project" value="UniProtKB-SubCell"/>
</dbReference>
<evidence type="ECO:0000256" key="2">
    <source>
        <dbReference type="ARBA" id="ARBA00006297"/>
    </source>
</evidence>
<keyword evidence="3" id="KW-0964">Secreted</keyword>
<dbReference type="SUPFAM" id="SSF50876">
    <property type="entry name" value="Avidin/streptavidin"/>
    <property type="match status" value="2"/>
</dbReference>
<proteinExistence type="inferred from homology"/>
<dbReference type="PROSITE" id="PS51326">
    <property type="entry name" value="AVIDIN_2"/>
    <property type="match status" value="2"/>
</dbReference>
<dbReference type="GO" id="GO:0009374">
    <property type="term" value="F:biotin binding"/>
    <property type="evidence" value="ECO:0007669"/>
    <property type="project" value="InterPro"/>
</dbReference>
<evidence type="ECO:0000256" key="9">
    <source>
        <dbReference type="SAM" id="SignalP"/>
    </source>
</evidence>
<dbReference type="InterPro" id="IPR051764">
    <property type="entry name" value="Avidin/Streptavidin-rel"/>
</dbReference>
<dbReference type="Gene3D" id="2.40.128.30">
    <property type="entry name" value="Avidin-like"/>
    <property type="match status" value="2"/>
</dbReference>
<dbReference type="PRINTS" id="PR00709">
    <property type="entry name" value="AVIDIN"/>
</dbReference>
<accession>A0AAD9QYA4</accession>
<organism evidence="10 11">
    <name type="scientific">Acropora cervicornis</name>
    <name type="common">Staghorn coral</name>
    <dbReference type="NCBI Taxonomy" id="6130"/>
    <lineage>
        <taxon>Eukaryota</taxon>
        <taxon>Metazoa</taxon>
        <taxon>Cnidaria</taxon>
        <taxon>Anthozoa</taxon>
        <taxon>Hexacorallia</taxon>
        <taxon>Scleractinia</taxon>
        <taxon>Astrocoeniina</taxon>
        <taxon>Acroporidae</taxon>
        <taxon>Acropora</taxon>
    </lineage>
</organism>
<dbReference type="PANTHER" id="PTHR34399">
    <property type="entry name" value="AVIDIN-RELATED"/>
    <property type="match status" value="1"/>
</dbReference>
<dbReference type="PANTHER" id="PTHR34399:SF3">
    <property type="entry name" value="AVID PROTEIN-RELATED"/>
    <property type="match status" value="1"/>
</dbReference>
<dbReference type="InterPro" id="IPR005469">
    <property type="entry name" value="Avidin"/>
</dbReference>
<keyword evidence="7" id="KW-0092">Biotin</keyword>
<evidence type="ECO:0000256" key="7">
    <source>
        <dbReference type="ARBA" id="ARBA00023267"/>
    </source>
</evidence>
<reference evidence="10" key="2">
    <citation type="journal article" date="2023" name="Science">
        <title>Genomic signatures of disease resistance in endangered staghorn corals.</title>
        <authorList>
            <person name="Vollmer S.V."/>
            <person name="Selwyn J.D."/>
            <person name="Despard B.A."/>
            <person name="Roesel C.L."/>
        </authorList>
    </citation>
    <scope>NUCLEOTIDE SEQUENCE</scope>
    <source>
        <strain evidence="10">K2</strain>
    </source>
</reference>
<evidence type="ECO:0000256" key="1">
    <source>
        <dbReference type="ARBA" id="ARBA00004613"/>
    </source>
</evidence>
<evidence type="ECO:0000256" key="5">
    <source>
        <dbReference type="ARBA" id="ARBA00023157"/>
    </source>
</evidence>
<dbReference type="AlphaFoldDB" id="A0AAD9QYA4"/>
<reference evidence="10" key="1">
    <citation type="journal article" date="2023" name="G3 (Bethesda)">
        <title>Whole genome assembly and annotation of the endangered Caribbean coral Acropora cervicornis.</title>
        <authorList>
            <person name="Selwyn J.D."/>
            <person name="Vollmer S.V."/>
        </authorList>
    </citation>
    <scope>NUCLEOTIDE SEQUENCE</scope>
    <source>
        <strain evidence="10">K2</strain>
    </source>
</reference>
<dbReference type="Pfam" id="PF01382">
    <property type="entry name" value="Avidin"/>
    <property type="match status" value="2"/>
</dbReference>
<dbReference type="InterPro" id="IPR005468">
    <property type="entry name" value="Avidin/str"/>
</dbReference>